<accession>A0AA38HDN7</accession>
<dbReference type="RefSeq" id="XP_052948002.1">
    <property type="nucleotide sequence ID" value="XM_053092079.1"/>
</dbReference>
<dbReference type="PANTHER" id="PTHR15858">
    <property type="entry name" value="IMMEDIATE EARLY RESPONSE 3-INTERACTING PROTEIN 1"/>
    <property type="match status" value="1"/>
</dbReference>
<evidence type="ECO:0000313" key="9">
    <source>
        <dbReference type="EMBL" id="KAI9638225.1"/>
    </source>
</evidence>
<keyword evidence="5 8" id="KW-1133">Transmembrane helix</keyword>
<evidence type="ECO:0000313" key="10">
    <source>
        <dbReference type="Proteomes" id="UP001164286"/>
    </source>
</evidence>
<comment type="caution">
    <text evidence="9">The sequence shown here is derived from an EMBL/GenBank/DDBJ whole genome shotgun (WGS) entry which is preliminary data.</text>
</comment>
<dbReference type="Proteomes" id="UP001164286">
    <property type="component" value="Unassembled WGS sequence"/>
</dbReference>
<feature type="transmembrane region" description="Helical" evidence="8">
    <location>
        <begin position="75"/>
        <end position="94"/>
    </location>
</feature>
<dbReference type="GO" id="GO:0015031">
    <property type="term" value="P:protein transport"/>
    <property type="evidence" value="ECO:0007669"/>
    <property type="project" value="UniProtKB-KW"/>
</dbReference>
<evidence type="ECO:0000256" key="4">
    <source>
        <dbReference type="ARBA" id="ARBA00022927"/>
    </source>
</evidence>
<reference evidence="9" key="1">
    <citation type="journal article" date="2022" name="G3 (Bethesda)">
        <title>High quality genome of the basidiomycete yeast Dioszegia hungarica PDD-24b-2 isolated from cloud water.</title>
        <authorList>
            <person name="Jarrige D."/>
            <person name="Haridas S."/>
            <person name="Bleykasten-Grosshans C."/>
            <person name="Joly M."/>
            <person name="Nadalig T."/>
            <person name="Sancelme M."/>
            <person name="Vuilleumier S."/>
            <person name="Grigoriev I.V."/>
            <person name="Amato P."/>
            <person name="Bringel F."/>
        </authorList>
    </citation>
    <scope>NUCLEOTIDE SEQUENCE</scope>
    <source>
        <strain evidence="9">PDD-24b-2</strain>
    </source>
</reference>
<keyword evidence="4" id="KW-0653">Protein transport</keyword>
<sequence length="96" mass="10610">MVFGYFRQVLYISLLFTNAIAILNEERFLAKIGWSTRSAQAANAGFGHAPNAYDAFGGEVSIKSKLVNLISATRTLMRIPLIVFNVVIIVYELLLG</sequence>
<evidence type="ECO:0000256" key="5">
    <source>
        <dbReference type="ARBA" id="ARBA00022989"/>
    </source>
</evidence>
<dbReference type="GeneID" id="77731284"/>
<evidence type="ECO:0000256" key="8">
    <source>
        <dbReference type="SAM" id="Phobius"/>
    </source>
</evidence>
<comment type="subcellular location">
    <subcellularLocation>
        <location evidence="1">Membrane</location>
    </subcellularLocation>
</comment>
<keyword evidence="2" id="KW-0813">Transport</keyword>
<dbReference type="InterPro" id="IPR013880">
    <property type="entry name" value="Yos1"/>
</dbReference>
<gene>
    <name evidence="9" type="ORF">MKK02DRAFT_42615</name>
</gene>
<dbReference type="Pfam" id="PF08571">
    <property type="entry name" value="Yos1"/>
    <property type="match status" value="1"/>
</dbReference>
<evidence type="ECO:0000256" key="1">
    <source>
        <dbReference type="ARBA" id="ARBA00004370"/>
    </source>
</evidence>
<proteinExistence type="inferred from homology"/>
<keyword evidence="6 8" id="KW-0472">Membrane</keyword>
<dbReference type="GO" id="GO:0030134">
    <property type="term" value="C:COPII-coated ER to Golgi transport vesicle"/>
    <property type="evidence" value="ECO:0007669"/>
    <property type="project" value="TreeGrafter"/>
</dbReference>
<keyword evidence="10" id="KW-1185">Reference proteome</keyword>
<name>A0AA38HDN7_9TREE</name>
<dbReference type="GO" id="GO:0005789">
    <property type="term" value="C:endoplasmic reticulum membrane"/>
    <property type="evidence" value="ECO:0007669"/>
    <property type="project" value="TreeGrafter"/>
</dbReference>
<dbReference type="AlphaFoldDB" id="A0AA38HDN7"/>
<protein>
    <submittedName>
        <fullName evidence="9">ER-to-golgi transport membrane protein</fullName>
    </submittedName>
</protein>
<comment type="similarity">
    <text evidence="7">Belongs to the YOS1 family.</text>
</comment>
<dbReference type="GO" id="GO:0006888">
    <property type="term" value="P:endoplasmic reticulum to Golgi vesicle-mediated transport"/>
    <property type="evidence" value="ECO:0007669"/>
    <property type="project" value="TreeGrafter"/>
</dbReference>
<evidence type="ECO:0000256" key="7">
    <source>
        <dbReference type="ARBA" id="ARBA00024203"/>
    </source>
</evidence>
<evidence type="ECO:0000256" key="6">
    <source>
        <dbReference type="ARBA" id="ARBA00023136"/>
    </source>
</evidence>
<organism evidence="9 10">
    <name type="scientific">Dioszegia hungarica</name>
    <dbReference type="NCBI Taxonomy" id="4972"/>
    <lineage>
        <taxon>Eukaryota</taxon>
        <taxon>Fungi</taxon>
        <taxon>Dikarya</taxon>
        <taxon>Basidiomycota</taxon>
        <taxon>Agaricomycotina</taxon>
        <taxon>Tremellomycetes</taxon>
        <taxon>Tremellales</taxon>
        <taxon>Bulleribasidiaceae</taxon>
        <taxon>Dioszegia</taxon>
    </lineage>
</organism>
<evidence type="ECO:0000256" key="3">
    <source>
        <dbReference type="ARBA" id="ARBA00022692"/>
    </source>
</evidence>
<keyword evidence="3 8" id="KW-0812">Transmembrane</keyword>
<dbReference type="EMBL" id="JAKWFO010000003">
    <property type="protein sequence ID" value="KAI9638225.1"/>
    <property type="molecule type" value="Genomic_DNA"/>
</dbReference>
<dbReference type="PANTHER" id="PTHR15858:SF0">
    <property type="entry name" value="IMMEDIATE EARLY RESPONSE 3-INTERACTING PROTEIN 1"/>
    <property type="match status" value="1"/>
</dbReference>
<dbReference type="GO" id="GO:0000139">
    <property type="term" value="C:Golgi membrane"/>
    <property type="evidence" value="ECO:0007669"/>
    <property type="project" value="TreeGrafter"/>
</dbReference>
<evidence type="ECO:0000256" key="2">
    <source>
        <dbReference type="ARBA" id="ARBA00022448"/>
    </source>
</evidence>